<feature type="region of interest" description="Disordered" evidence="1">
    <location>
        <begin position="369"/>
        <end position="461"/>
    </location>
</feature>
<dbReference type="PANTHER" id="PTHR21646">
    <property type="entry name" value="UBIQUITIN CARBOXYL-TERMINAL HYDROLASE"/>
    <property type="match status" value="1"/>
</dbReference>
<dbReference type="OrthoDB" id="21192at2759"/>
<feature type="region of interest" description="Disordered" evidence="1">
    <location>
        <begin position="1"/>
        <end position="68"/>
    </location>
</feature>
<evidence type="ECO:0000313" key="4">
    <source>
        <dbReference type="EMBL" id="ELR20504.1"/>
    </source>
</evidence>
<feature type="compositionally biased region" description="Basic residues" evidence="1">
    <location>
        <begin position="426"/>
        <end position="436"/>
    </location>
</feature>
<dbReference type="CDD" id="cd02257">
    <property type="entry name" value="Peptidase_C19"/>
    <property type="match status" value="1"/>
</dbReference>
<dbReference type="Gene3D" id="3.90.70.10">
    <property type="entry name" value="Cysteine proteinases"/>
    <property type="match status" value="1"/>
</dbReference>
<dbReference type="SMART" id="SM00513">
    <property type="entry name" value="SAP"/>
    <property type="match status" value="1"/>
</dbReference>
<dbReference type="STRING" id="1257118.L8H4Q3"/>
<feature type="compositionally biased region" description="Basic and acidic residues" evidence="1">
    <location>
        <begin position="1"/>
        <end position="21"/>
    </location>
</feature>
<feature type="compositionally biased region" description="Basic and acidic residues" evidence="1">
    <location>
        <begin position="437"/>
        <end position="461"/>
    </location>
</feature>
<dbReference type="SUPFAM" id="SSF54001">
    <property type="entry name" value="Cysteine proteinases"/>
    <property type="match status" value="1"/>
</dbReference>
<dbReference type="Gene3D" id="1.10.720.30">
    <property type="entry name" value="SAP domain"/>
    <property type="match status" value="1"/>
</dbReference>
<evidence type="ECO:0000259" key="3">
    <source>
        <dbReference type="PROSITE" id="PS50800"/>
    </source>
</evidence>
<organism evidence="4 5">
    <name type="scientific">Acanthamoeba castellanii (strain ATCC 30010 / Neff)</name>
    <dbReference type="NCBI Taxonomy" id="1257118"/>
    <lineage>
        <taxon>Eukaryota</taxon>
        <taxon>Amoebozoa</taxon>
        <taxon>Discosea</taxon>
        <taxon>Longamoebia</taxon>
        <taxon>Centramoebida</taxon>
        <taxon>Acanthamoebidae</taxon>
        <taxon>Acanthamoeba</taxon>
    </lineage>
</organism>
<feature type="compositionally biased region" description="Acidic residues" evidence="1">
    <location>
        <begin position="493"/>
        <end position="518"/>
    </location>
</feature>
<feature type="compositionally biased region" description="Acidic residues" evidence="1">
    <location>
        <begin position="408"/>
        <end position="421"/>
    </location>
</feature>
<proteinExistence type="predicted"/>
<feature type="domain" description="SAP" evidence="3">
    <location>
        <begin position="454"/>
        <end position="488"/>
    </location>
</feature>
<dbReference type="PROSITE" id="PS00973">
    <property type="entry name" value="USP_2"/>
    <property type="match status" value="1"/>
</dbReference>
<dbReference type="InterPro" id="IPR003034">
    <property type="entry name" value="SAP_dom"/>
</dbReference>
<dbReference type="Proteomes" id="UP000011083">
    <property type="component" value="Unassembled WGS sequence"/>
</dbReference>
<dbReference type="PROSITE" id="PS50800">
    <property type="entry name" value="SAP"/>
    <property type="match status" value="1"/>
</dbReference>
<dbReference type="InterPro" id="IPR050185">
    <property type="entry name" value="Ub_carboxyl-term_hydrolase"/>
</dbReference>
<feature type="compositionally biased region" description="Basic and acidic residues" evidence="1">
    <location>
        <begin position="28"/>
        <end position="41"/>
    </location>
</feature>
<sequence>MKKKHELERDAKEEQEPHSGEAEDEGEAERKQNNDKEETLHQEGVVGEEDAPAPVFATPPPPKRRAKRRKGLLADLDMDGPSLSSISAEIHNIFRVVWSGRWAVVTPFALLDALWKFVPRFRNYQQQDAQEFLVYLLDKLHDELTSLNGGREVVASPSGQKRQGESIISKTFNGELLSQVTCSACGNVSSRREPYLDLLLDIPIQHAGGSRSTRGNRKTNVPSCSLYDCLDSFTWPEKLTGYYCEKCKSNQDASKRLAIQTLPDRFCWTTTSRAKVDTKVLFPLIGLDLSAFCSEERENAIFDLSSVVIHHGSGPSAGHYTAFCYHTEQGTWLHFNDCRVSVSSPQEAASAQAYMLFYQRRSASDSKIPIPAVIPAGGGEHNNDNNDNHNNSNKRKQRRGTKKSKETDGEEEDVDGDDDEKEAAGKRKQRGTAKRRRVDEADEKKQQRRDERDLEALKRDELVVALRKRGLRTTGAKAVLLKRLQDAIRHDNDDDDQADDDGDGDDSGGRDDGDDSEQENEKTSKPRPAADSGVTKRRLAKRTNRGTNK</sequence>
<dbReference type="InterPro" id="IPR036361">
    <property type="entry name" value="SAP_dom_sf"/>
</dbReference>
<evidence type="ECO:0000256" key="1">
    <source>
        <dbReference type="SAM" id="MobiDB-lite"/>
    </source>
</evidence>
<dbReference type="InterPro" id="IPR028889">
    <property type="entry name" value="USP"/>
</dbReference>
<feature type="region of interest" description="Disordered" evidence="1">
    <location>
        <begin position="487"/>
        <end position="549"/>
    </location>
</feature>
<dbReference type="InterPro" id="IPR001394">
    <property type="entry name" value="Peptidase_C19_UCH"/>
</dbReference>
<name>L8H4Q3_ACACF</name>
<keyword evidence="4" id="KW-0378">Hydrolase</keyword>
<gene>
    <name evidence="4" type="ORF">ACA1_098800</name>
</gene>
<dbReference type="GO" id="GO:0016579">
    <property type="term" value="P:protein deubiquitination"/>
    <property type="evidence" value="ECO:0007669"/>
    <property type="project" value="InterPro"/>
</dbReference>
<evidence type="ECO:0000259" key="2">
    <source>
        <dbReference type="PROSITE" id="PS50235"/>
    </source>
</evidence>
<dbReference type="Pfam" id="PF02037">
    <property type="entry name" value="SAP"/>
    <property type="match status" value="1"/>
</dbReference>
<dbReference type="PROSITE" id="PS50235">
    <property type="entry name" value="USP_3"/>
    <property type="match status" value="1"/>
</dbReference>
<keyword evidence="4" id="KW-0645">Protease</keyword>
<dbReference type="InterPro" id="IPR018200">
    <property type="entry name" value="USP_CS"/>
</dbReference>
<protein>
    <submittedName>
        <fullName evidence="4">Ubiquitin specific protease 44 isoform 2, putative</fullName>
    </submittedName>
</protein>
<reference evidence="4 5" key="1">
    <citation type="journal article" date="2013" name="Genome Biol.">
        <title>Genome of Acanthamoeba castellanii highlights extensive lateral gene transfer and early evolution of tyrosine kinase signaling.</title>
        <authorList>
            <person name="Clarke M."/>
            <person name="Lohan A.J."/>
            <person name="Liu B."/>
            <person name="Lagkouvardos I."/>
            <person name="Roy S."/>
            <person name="Zafar N."/>
            <person name="Bertelli C."/>
            <person name="Schilde C."/>
            <person name="Kianianmomeni A."/>
            <person name="Burglin T.R."/>
            <person name="Frech C."/>
            <person name="Turcotte B."/>
            <person name="Kopec K.O."/>
            <person name="Synnott J.M."/>
            <person name="Choo C."/>
            <person name="Paponov I."/>
            <person name="Finkler A."/>
            <person name="Soon Heng Tan C."/>
            <person name="Hutchins A.P."/>
            <person name="Weinmeier T."/>
            <person name="Rattei T."/>
            <person name="Chu J.S."/>
            <person name="Gimenez G."/>
            <person name="Irimia M."/>
            <person name="Rigden D.J."/>
            <person name="Fitzpatrick D.A."/>
            <person name="Lorenzo-Morales J."/>
            <person name="Bateman A."/>
            <person name="Chiu C.H."/>
            <person name="Tang P."/>
            <person name="Hegemann P."/>
            <person name="Fromm H."/>
            <person name="Raoult D."/>
            <person name="Greub G."/>
            <person name="Miranda-Saavedra D."/>
            <person name="Chen N."/>
            <person name="Nash P."/>
            <person name="Ginger M.L."/>
            <person name="Horn M."/>
            <person name="Schaap P."/>
            <person name="Caler L."/>
            <person name="Loftus B."/>
        </authorList>
    </citation>
    <scope>NUCLEOTIDE SEQUENCE [LARGE SCALE GENOMIC DNA]</scope>
    <source>
        <strain evidence="4 5">Neff</strain>
    </source>
</reference>
<dbReference type="InterPro" id="IPR038765">
    <property type="entry name" value="Papain-like_cys_pep_sf"/>
</dbReference>
<dbReference type="VEuPathDB" id="AmoebaDB:ACA1_098800"/>
<accession>L8H4Q3</accession>
<dbReference type="AlphaFoldDB" id="L8H4Q3"/>
<keyword evidence="5" id="KW-1185">Reference proteome</keyword>
<dbReference type="KEGG" id="acan:ACA1_098800"/>
<dbReference type="GO" id="GO:0004843">
    <property type="term" value="F:cysteine-type deubiquitinase activity"/>
    <property type="evidence" value="ECO:0007669"/>
    <property type="project" value="InterPro"/>
</dbReference>
<dbReference type="GO" id="GO:0006508">
    <property type="term" value="P:proteolysis"/>
    <property type="evidence" value="ECO:0007669"/>
    <property type="project" value="UniProtKB-KW"/>
</dbReference>
<dbReference type="SUPFAM" id="SSF68906">
    <property type="entry name" value="SAP domain"/>
    <property type="match status" value="1"/>
</dbReference>
<feature type="compositionally biased region" description="Basic residues" evidence="1">
    <location>
        <begin position="535"/>
        <end position="549"/>
    </location>
</feature>
<evidence type="ECO:0000313" key="5">
    <source>
        <dbReference type="Proteomes" id="UP000011083"/>
    </source>
</evidence>
<dbReference type="EMBL" id="KB007910">
    <property type="protein sequence ID" value="ELR20504.1"/>
    <property type="molecule type" value="Genomic_DNA"/>
</dbReference>
<feature type="domain" description="USP" evidence="2">
    <location>
        <begin position="38"/>
        <end position="361"/>
    </location>
</feature>
<dbReference type="PANTHER" id="PTHR21646:SF23">
    <property type="entry name" value="UBIQUITIN CARBOXYL-TERMINAL HYDROLASE USP2"/>
    <property type="match status" value="1"/>
</dbReference>
<dbReference type="Pfam" id="PF00443">
    <property type="entry name" value="UCH"/>
    <property type="match status" value="1"/>
</dbReference>
<dbReference type="GeneID" id="14921362"/>
<dbReference type="RefSeq" id="XP_004343635.1">
    <property type="nucleotide sequence ID" value="XM_004343585.1"/>
</dbReference>
<feature type="compositionally biased region" description="Basic residues" evidence="1">
    <location>
        <begin position="392"/>
        <end position="402"/>
    </location>
</feature>